<dbReference type="InterPro" id="IPR052894">
    <property type="entry name" value="AsmA-related"/>
</dbReference>
<dbReference type="Pfam" id="PF05170">
    <property type="entry name" value="AsmA"/>
    <property type="match status" value="1"/>
</dbReference>
<organism evidence="2 3">
    <name type="scientific">Bordetella pseudohinzii</name>
    <dbReference type="NCBI Taxonomy" id="1331258"/>
    <lineage>
        <taxon>Bacteria</taxon>
        <taxon>Pseudomonadati</taxon>
        <taxon>Pseudomonadota</taxon>
        <taxon>Betaproteobacteria</taxon>
        <taxon>Burkholderiales</taxon>
        <taxon>Alcaligenaceae</taxon>
        <taxon>Bordetella</taxon>
    </lineage>
</organism>
<feature type="domain" description="AsmA" evidence="1">
    <location>
        <begin position="1"/>
        <end position="584"/>
    </location>
</feature>
<evidence type="ECO:0000313" key="2">
    <source>
        <dbReference type="EMBL" id="CUI53321.1"/>
    </source>
</evidence>
<proteinExistence type="predicted"/>
<evidence type="ECO:0000259" key="1">
    <source>
        <dbReference type="Pfam" id="PF05170"/>
    </source>
</evidence>
<accession>A0A0M7DJ94</accession>
<dbReference type="RefSeq" id="WP_082149585.1">
    <property type="nucleotide sequence ID" value="NZ_CAJGUP010000200.1"/>
</dbReference>
<dbReference type="GO" id="GO:0005886">
    <property type="term" value="C:plasma membrane"/>
    <property type="evidence" value="ECO:0007669"/>
    <property type="project" value="TreeGrafter"/>
</dbReference>
<sequence>MATRRKILLAVIVVLLALPAVFAVVVGNLDWNRFKPTINDKVTAAIGRPFAIRGDLSVSWGRQPQESGWRAWLPWPRITASDIMIANAPWGQAPALATLERATFTLAPLPLLARHVVIRQVQLSHPAADLERQADGTANWVFLMPETGEPSPWKLDLNEIGFDQGRVGYQDAQLKAELEILVDPLGKPVPFAELAGDALDAAPDDPAAARDPKPAPADYVFGWKIKGKYKDLPVQGEGKVGGMLALRDASRPFPLQADVSTGSTKASVVGTLTDPLQLGALDLRLKLSGASMANLYPLTGVTLPDSPPYATDGHLQARLREAGGPVFHYRDFNGKVGNSDLHGDIRFALQAPRPKLSGQLSSKLLRMADLGPLIGVQSGGGTTARTLKAEGEKSLVQPPDKALPVQVFRTDRWRDMDAEVKLSVGRIVHGDTLPLTDLDVGLVLQDGLLTLDPLRFNMAGGRLDGKLSLDGAKTPMAGRVNMSARRLQLKQLFPKTQSMQRTLGELNGDAALAGSGNSVAALLASASGDTRLLVNDGVISRALMEIAGLNVGNYVVSKLFGDDEVKINCGAADLQMKSGIMTPRLFVFDTDNAVITIDGTVNFRSEAMDLDISPESKGFRVFSLRSPLYVRGTFKKPDAGVHMLPLAARGAGVVALGVLLTPAAGLLALVAPSSPQETQCGELFQRLKQPGRAAPAKK</sequence>
<dbReference type="GO" id="GO:0090313">
    <property type="term" value="P:regulation of protein targeting to membrane"/>
    <property type="evidence" value="ECO:0007669"/>
    <property type="project" value="TreeGrafter"/>
</dbReference>
<dbReference type="PANTHER" id="PTHR30441">
    <property type="entry name" value="DUF748 DOMAIN-CONTAINING PROTEIN"/>
    <property type="match status" value="1"/>
</dbReference>
<gene>
    <name evidence="2" type="ORF">ERS370011_01009</name>
</gene>
<dbReference type="InterPro" id="IPR007844">
    <property type="entry name" value="AsmA"/>
</dbReference>
<dbReference type="PANTHER" id="PTHR30441:SF9">
    <property type="entry name" value="ASMA FAMILY PROTEIN YHJG"/>
    <property type="match status" value="1"/>
</dbReference>
<dbReference type="AlphaFoldDB" id="A0A0M7DJ94"/>
<dbReference type="EMBL" id="CYTV01000002">
    <property type="protein sequence ID" value="CUI53321.1"/>
    <property type="molecule type" value="Genomic_DNA"/>
</dbReference>
<dbReference type="Proteomes" id="UP000053096">
    <property type="component" value="Unassembled WGS sequence"/>
</dbReference>
<protein>
    <submittedName>
        <fullName evidence="2">Putative assembly protein</fullName>
    </submittedName>
</protein>
<reference evidence="2 3" key="1">
    <citation type="submission" date="2015-09" db="EMBL/GenBank/DDBJ databases">
        <authorList>
            <person name="Jackson K.R."/>
            <person name="Lunt B.L."/>
            <person name="Fisher J.N.B."/>
            <person name="Gardner A.V."/>
            <person name="Bailey M.E."/>
            <person name="Deus L.M."/>
            <person name="Earl A.S."/>
            <person name="Gibby P.D."/>
            <person name="Hartmann K.A."/>
            <person name="Liu J.E."/>
            <person name="Manci A.M."/>
            <person name="Nielsen D.A."/>
            <person name="Solomon M.B."/>
            <person name="Breakwell D.P."/>
            <person name="Burnett S.H."/>
            <person name="Grose J.H."/>
        </authorList>
    </citation>
    <scope>NUCLEOTIDE SEQUENCE [LARGE SCALE GENOMIC DNA]</scope>
    <source>
        <strain evidence="2 3">2789STDY5608636</strain>
    </source>
</reference>
<evidence type="ECO:0000313" key="3">
    <source>
        <dbReference type="Proteomes" id="UP000053096"/>
    </source>
</evidence>
<dbReference type="OrthoDB" id="5749006at2"/>
<name>A0A0M7DJ94_9BORD</name>